<keyword evidence="3" id="KW-0346">Stress response</keyword>
<gene>
    <name evidence="8" type="ORF">NCGR_LOCUS5233</name>
</gene>
<feature type="domain" description="PARP catalytic" evidence="6">
    <location>
        <begin position="228"/>
        <end position="450"/>
    </location>
</feature>
<dbReference type="GO" id="GO:0005634">
    <property type="term" value="C:nucleus"/>
    <property type="evidence" value="ECO:0007669"/>
    <property type="project" value="UniProtKB-SubCell"/>
</dbReference>
<organism evidence="8 9">
    <name type="scientific">Miscanthus lutarioriparius</name>
    <dbReference type="NCBI Taxonomy" id="422564"/>
    <lineage>
        <taxon>Eukaryota</taxon>
        <taxon>Viridiplantae</taxon>
        <taxon>Streptophyta</taxon>
        <taxon>Embryophyta</taxon>
        <taxon>Tracheophyta</taxon>
        <taxon>Spermatophyta</taxon>
        <taxon>Magnoliopsida</taxon>
        <taxon>Liliopsida</taxon>
        <taxon>Poales</taxon>
        <taxon>Poaceae</taxon>
        <taxon>PACMAD clade</taxon>
        <taxon>Panicoideae</taxon>
        <taxon>Andropogonodae</taxon>
        <taxon>Andropogoneae</taxon>
        <taxon>Saccharinae</taxon>
        <taxon>Miscanthus</taxon>
    </lineage>
</organism>
<sequence length="580" mass="64932">MEQRNVLALGEHVLKATVRKRKHETATEHPEGNDAMVFSQHDPKKHPVTFDDRAKCKKSKLISCGSGAILESYRNFKTSGLPVRVLFYQHGDWSDFPEDVVNLAQQDFQLKRPITTAVFQNKHILLDFIHMICIDYEMTIDKPLAWVDDHGKHFFPDLSAGLYTSKPSQHEKGEADECDGMSSVAESSSSVSVGEVVSHSKRINNIVEDNLKAHNRLYEAVGENNSGPSLHLNEYFSGTIQATGKPNNGPRVDSAVQNLLLKGLGQPFSEKDIIGIYRTPLLDQRWQVRCGLFQKEVEETRSRRGNANVCYAWLPCSRHTMEQMTMRGALETAKPQKGSMFGVGTCLAPANCSNSCARYSDFQEDGIIRMMLCRVIMGNVEVVLPGSKQFQPSNESFDNGVDDLQNPQNYIVWDANVHKHIYAEYAVIVKVPHVTNECLVSKDSMPNIPEIISSGSPDNLTKDHRFQTLAPSGVEQEPSGVEQEAPKLGHAPRAPSSPWMPFSMLFAAISTKVPRSDMDLVIRCYEEFKRKRMSRSDLVIRMRQLVGDKILVSTIMRLHQKSTPVAAAGLPRALARGKRE</sequence>
<evidence type="ECO:0000256" key="1">
    <source>
        <dbReference type="ARBA" id="ARBA00004123"/>
    </source>
</evidence>
<proteinExistence type="predicted"/>
<evidence type="ECO:0000256" key="2">
    <source>
        <dbReference type="ARBA" id="ARBA00022473"/>
    </source>
</evidence>
<dbReference type="InterPro" id="IPR022003">
    <property type="entry name" value="RST"/>
</dbReference>
<dbReference type="InterPro" id="IPR057823">
    <property type="entry name" value="WWE_RCD1"/>
</dbReference>
<dbReference type="Pfam" id="PF12174">
    <property type="entry name" value="RST"/>
    <property type="match status" value="1"/>
</dbReference>
<protein>
    <recommendedName>
        <fullName evidence="10">RCD1</fullName>
    </recommendedName>
</protein>
<feature type="region of interest" description="Disordered" evidence="5">
    <location>
        <begin position="471"/>
        <end position="493"/>
    </location>
</feature>
<keyword evidence="9" id="KW-1185">Reference proteome</keyword>
<evidence type="ECO:0008006" key="10">
    <source>
        <dbReference type="Google" id="ProtNLM"/>
    </source>
</evidence>
<evidence type="ECO:0000256" key="3">
    <source>
        <dbReference type="ARBA" id="ARBA00023016"/>
    </source>
</evidence>
<name>A0A811MMZ7_9POAL</name>
<evidence type="ECO:0000259" key="6">
    <source>
        <dbReference type="PROSITE" id="PS51059"/>
    </source>
</evidence>
<dbReference type="InterPro" id="IPR044964">
    <property type="entry name" value="RCD1/SRO1-5"/>
</dbReference>
<evidence type="ECO:0000259" key="7">
    <source>
        <dbReference type="PROSITE" id="PS51879"/>
    </source>
</evidence>
<feature type="domain" description="RST" evidence="7">
    <location>
        <begin position="493"/>
        <end position="564"/>
    </location>
</feature>
<feature type="region of interest" description="Disordered" evidence="5">
    <location>
        <begin position="19"/>
        <end position="40"/>
    </location>
</feature>
<dbReference type="Gene3D" id="3.90.228.10">
    <property type="match status" value="1"/>
</dbReference>
<accession>A0A811MMZ7</accession>
<dbReference type="PANTHER" id="PTHR32263">
    <property type="entry name" value="INACTIVE POLY [ADP-RIBOSE] POLYMERASE SRO4-RELATED"/>
    <property type="match status" value="1"/>
</dbReference>
<evidence type="ECO:0000313" key="8">
    <source>
        <dbReference type="EMBL" id="CAD6207735.1"/>
    </source>
</evidence>
<dbReference type="PANTHER" id="PTHR32263:SF5">
    <property type="entry name" value="INACTIVE POLY [ADP-RIBOSE] POLYMERASE SRO1-RELATED"/>
    <property type="match status" value="1"/>
</dbReference>
<dbReference type="AlphaFoldDB" id="A0A811MMZ7"/>
<evidence type="ECO:0000256" key="5">
    <source>
        <dbReference type="SAM" id="MobiDB-lite"/>
    </source>
</evidence>
<comment type="subcellular location">
    <subcellularLocation>
        <location evidence="1">Nucleus</location>
    </subcellularLocation>
</comment>
<dbReference type="PROSITE" id="PS51879">
    <property type="entry name" value="RST"/>
    <property type="match status" value="1"/>
</dbReference>
<dbReference type="EMBL" id="CAJGYO010000001">
    <property type="protein sequence ID" value="CAD6207735.1"/>
    <property type="molecule type" value="Genomic_DNA"/>
</dbReference>
<keyword evidence="4" id="KW-0539">Nucleus</keyword>
<dbReference type="Proteomes" id="UP000604825">
    <property type="component" value="Unassembled WGS sequence"/>
</dbReference>
<dbReference type="Pfam" id="PF23467">
    <property type="entry name" value="WWE_5"/>
    <property type="match status" value="1"/>
</dbReference>
<dbReference type="SUPFAM" id="SSF56399">
    <property type="entry name" value="ADP-ribosylation"/>
    <property type="match status" value="1"/>
</dbReference>
<evidence type="ECO:0000256" key="4">
    <source>
        <dbReference type="ARBA" id="ARBA00023242"/>
    </source>
</evidence>
<keyword evidence="2" id="KW-0217">Developmental protein</keyword>
<comment type="caution">
    <text evidence="8">The sequence shown here is derived from an EMBL/GenBank/DDBJ whole genome shotgun (WGS) entry which is preliminary data.</text>
</comment>
<evidence type="ECO:0000313" key="9">
    <source>
        <dbReference type="Proteomes" id="UP000604825"/>
    </source>
</evidence>
<reference evidence="8" key="1">
    <citation type="submission" date="2020-10" db="EMBL/GenBank/DDBJ databases">
        <authorList>
            <person name="Han B."/>
            <person name="Lu T."/>
            <person name="Zhao Q."/>
            <person name="Huang X."/>
            <person name="Zhao Y."/>
        </authorList>
    </citation>
    <scope>NUCLEOTIDE SEQUENCE</scope>
</reference>
<dbReference type="PROSITE" id="PS51059">
    <property type="entry name" value="PARP_CATALYTIC"/>
    <property type="match status" value="1"/>
</dbReference>
<dbReference type="GO" id="GO:0003950">
    <property type="term" value="F:NAD+ poly-ADP-ribosyltransferase activity"/>
    <property type="evidence" value="ECO:0007669"/>
    <property type="project" value="InterPro"/>
</dbReference>
<dbReference type="InterPro" id="IPR012317">
    <property type="entry name" value="Poly(ADP-ribose)pol_cat_dom"/>
</dbReference>
<dbReference type="OrthoDB" id="6133115at2759"/>